<reference evidence="2" key="1">
    <citation type="submission" date="2021-10" db="EMBL/GenBank/DDBJ databases">
        <title>Tropical sea cucumber genome reveals ecological adaptation and Cuvierian tubules defense mechanism.</title>
        <authorList>
            <person name="Chen T."/>
        </authorList>
    </citation>
    <scope>NUCLEOTIDE SEQUENCE</scope>
    <source>
        <strain evidence="2">Nanhai2018</strain>
        <tissue evidence="2">Muscle</tissue>
    </source>
</reference>
<gene>
    <name evidence="2" type="ORF">HOLleu_20385</name>
</gene>
<dbReference type="PROSITE" id="PS50835">
    <property type="entry name" value="IG_LIKE"/>
    <property type="match status" value="1"/>
</dbReference>
<dbReference type="AlphaFoldDB" id="A0A9Q1H8P3"/>
<keyword evidence="3" id="KW-1185">Reference proteome</keyword>
<dbReference type="InterPro" id="IPR007110">
    <property type="entry name" value="Ig-like_dom"/>
</dbReference>
<dbReference type="EMBL" id="JAIZAY010000009">
    <property type="protein sequence ID" value="KAJ8036421.1"/>
    <property type="molecule type" value="Genomic_DNA"/>
</dbReference>
<dbReference type="InterPro" id="IPR003598">
    <property type="entry name" value="Ig_sub2"/>
</dbReference>
<dbReference type="Gene3D" id="2.60.40.10">
    <property type="entry name" value="Immunoglobulins"/>
    <property type="match status" value="1"/>
</dbReference>
<sequence length="198" mass="23150">MFPKLHESVKTKTYYELDSGKHFSLNCTADHAEEFKWQQETYKGTKVVSNSSTLHINSVSYRDQGSYYCIVKGKKDYDTSAAQVLVMKDYLQFLVEVLTNNSLTNNVSTEIVNTLRNEHLNVTQPEIGGEGEIFKLYVFKKILKKTQPSKVYELIKDKLDSLRDKLRTWDYEIIRTGKICRFLDLSYIHYFDVCMLQQ</sequence>
<dbReference type="InterPro" id="IPR036179">
    <property type="entry name" value="Ig-like_dom_sf"/>
</dbReference>
<evidence type="ECO:0000313" key="3">
    <source>
        <dbReference type="Proteomes" id="UP001152320"/>
    </source>
</evidence>
<evidence type="ECO:0000313" key="2">
    <source>
        <dbReference type="EMBL" id="KAJ8036421.1"/>
    </source>
</evidence>
<proteinExistence type="predicted"/>
<dbReference type="Pfam" id="PF13927">
    <property type="entry name" value="Ig_3"/>
    <property type="match status" value="1"/>
</dbReference>
<dbReference type="InterPro" id="IPR013783">
    <property type="entry name" value="Ig-like_fold"/>
</dbReference>
<accession>A0A9Q1H8P3</accession>
<protein>
    <recommendedName>
        <fullName evidence="1">Ig-like domain-containing protein</fullName>
    </recommendedName>
</protein>
<dbReference type="SMART" id="SM00409">
    <property type="entry name" value="IG"/>
    <property type="match status" value="1"/>
</dbReference>
<organism evidence="2 3">
    <name type="scientific">Holothuria leucospilota</name>
    <name type="common">Black long sea cucumber</name>
    <name type="synonym">Mertensiothuria leucospilota</name>
    <dbReference type="NCBI Taxonomy" id="206669"/>
    <lineage>
        <taxon>Eukaryota</taxon>
        <taxon>Metazoa</taxon>
        <taxon>Echinodermata</taxon>
        <taxon>Eleutherozoa</taxon>
        <taxon>Echinozoa</taxon>
        <taxon>Holothuroidea</taxon>
        <taxon>Aspidochirotacea</taxon>
        <taxon>Aspidochirotida</taxon>
        <taxon>Holothuriidae</taxon>
        <taxon>Holothuria</taxon>
    </lineage>
</organism>
<dbReference type="InterPro" id="IPR003599">
    <property type="entry name" value="Ig_sub"/>
</dbReference>
<feature type="domain" description="Ig-like" evidence="1">
    <location>
        <begin position="3"/>
        <end position="85"/>
    </location>
</feature>
<name>A0A9Q1H8P3_HOLLE</name>
<dbReference type="Proteomes" id="UP001152320">
    <property type="component" value="Chromosome 9"/>
</dbReference>
<evidence type="ECO:0000259" key="1">
    <source>
        <dbReference type="PROSITE" id="PS50835"/>
    </source>
</evidence>
<dbReference type="SMART" id="SM00408">
    <property type="entry name" value="IGc2"/>
    <property type="match status" value="1"/>
</dbReference>
<dbReference type="SUPFAM" id="SSF48726">
    <property type="entry name" value="Immunoglobulin"/>
    <property type="match status" value="1"/>
</dbReference>
<comment type="caution">
    <text evidence="2">The sequence shown here is derived from an EMBL/GenBank/DDBJ whole genome shotgun (WGS) entry which is preliminary data.</text>
</comment>